<evidence type="ECO:0000313" key="3">
    <source>
        <dbReference type="Proteomes" id="UP001549047"/>
    </source>
</evidence>
<keyword evidence="1" id="KW-1133">Transmembrane helix</keyword>
<feature type="transmembrane region" description="Helical" evidence="1">
    <location>
        <begin position="141"/>
        <end position="162"/>
    </location>
</feature>
<keyword evidence="3" id="KW-1185">Reference proteome</keyword>
<keyword evidence="1" id="KW-0812">Transmembrane</keyword>
<accession>A0ABV2IU72</accession>
<feature type="transmembrane region" description="Helical" evidence="1">
    <location>
        <begin position="70"/>
        <end position="89"/>
    </location>
</feature>
<name>A0ABV2IU72_9HYPH</name>
<feature type="transmembrane region" description="Helical" evidence="1">
    <location>
        <begin position="44"/>
        <end position="64"/>
    </location>
</feature>
<dbReference type="RefSeq" id="WP_354554623.1">
    <property type="nucleotide sequence ID" value="NZ_JBEPMB010000001.1"/>
</dbReference>
<organism evidence="2 3">
    <name type="scientific">Rhizobium aquaticum</name>
    <dbReference type="NCBI Taxonomy" id="1549636"/>
    <lineage>
        <taxon>Bacteria</taxon>
        <taxon>Pseudomonadati</taxon>
        <taxon>Pseudomonadota</taxon>
        <taxon>Alphaproteobacteria</taxon>
        <taxon>Hyphomicrobiales</taxon>
        <taxon>Rhizobiaceae</taxon>
        <taxon>Rhizobium/Agrobacterium group</taxon>
        <taxon>Rhizobium</taxon>
    </lineage>
</organism>
<dbReference type="InterPro" id="IPR018750">
    <property type="entry name" value="DUF2306_membrane"/>
</dbReference>
<reference evidence="2 3" key="1">
    <citation type="submission" date="2024-06" db="EMBL/GenBank/DDBJ databases">
        <title>Genomic Encyclopedia of Type Strains, Phase IV (KMG-IV): sequencing the most valuable type-strain genomes for metagenomic binning, comparative biology and taxonomic classification.</title>
        <authorList>
            <person name="Goeker M."/>
        </authorList>
    </citation>
    <scope>NUCLEOTIDE SEQUENCE [LARGE SCALE GENOMIC DNA]</scope>
    <source>
        <strain evidence="2 3">DSM 29780</strain>
    </source>
</reference>
<dbReference type="Proteomes" id="UP001549047">
    <property type="component" value="Unassembled WGS sequence"/>
</dbReference>
<dbReference type="Pfam" id="PF10067">
    <property type="entry name" value="DUF2306"/>
    <property type="match status" value="1"/>
</dbReference>
<evidence type="ECO:0000256" key="1">
    <source>
        <dbReference type="SAM" id="Phobius"/>
    </source>
</evidence>
<sequence>MNLQPFLDASFAVQFHVLTVVPAAFLGATVLLTRKGTARHKLLGRIWMILMVLTAISTFFIHQIRVWGDFSPIHILSVVVIVSCGVAIWQIRRGNVRAHKSALISAYIGGIFGAGVFTFWPGRMMNAIFLGGSGGATPEQVRHAIVAAAVVVGLGYAFTMYATRFRSVPRRNARSIENA</sequence>
<evidence type="ECO:0000313" key="2">
    <source>
        <dbReference type="EMBL" id="MET3612036.1"/>
    </source>
</evidence>
<proteinExistence type="predicted"/>
<keyword evidence="1" id="KW-0472">Membrane</keyword>
<protein>
    <submittedName>
        <fullName evidence="2">Membrane protein</fullName>
    </submittedName>
</protein>
<gene>
    <name evidence="2" type="ORF">ABID16_000341</name>
</gene>
<comment type="caution">
    <text evidence="2">The sequence shown here is derived from an EMBL/GenBank/DDBJ whole genome shotgun (WGS) entry which is preliminary data.</text>
</comment>
<dbReference type="EMBL" id="JBEPMB010000001">
    <property type="protein sequence ID" value="MET3612036.1"/>
    <property type="molecule type" value="Genomic_DNA"/>
</dbReference>
<feature type="transmembrane region" description="Helical" evidence="1">
    <location>
        <begin position="12"/>
        <end position="32"/>
    </location>
</feature>
<feature type="transmembrane region" description="Helical" evidence="1">
    <location>
        <begin position="101"/>
        <end position="121"/>
    </location>
</feature>